<dbReference type="Proteomes" id="UP000215144">
    <property type="component" value="Chromosome 1"/>
</dbReference>
<dbReference type="Gene3D" id="3.90.1150.10">
    <property type="entry name" value="Aspartate Aminotransferase, domain 1"/>
    <property type="match status" value="1"/>
</dbReference>
<dbReference type="InterPro" id="IPR051798">
    <property type="entry name" value="Class-II_PLP-Dep_Aminotrans"/>
</dbReference>
<dbReference type="PANTHER" id="PTHR43525">
    <property type="entry name" value="PROTEIN MALY"/>
    <property type="match status" value="1"/>
</dbReference>
<dbReference type="GO" id="GO:0047804">
    <property type="term" value="F:cysteine-S-conjugate beta-lyase activity"/>
    <property type="evidence" value="ECO:0007669"/>
    <property type="project" value="UniProtKB-EC"/>
</dbReference>
<dbReference type="GO" id="GO:0030170">
    <property type="term" value="F:pyridoxal phosphate binding"/>
    <property type="evidence" value="ECO:0007669"/>
    <property type="project" value="InterPro"/>
</dbReference>
<comment type="cofactor">
    <cofactor evidence="1">
        <name>pyridoxal 5'-phosphate</name>
        <dbReference type="ChEBI" id="CHEBI:597326"/>
    </cofactor>
</comment>
<dbReference type="InterPro" id="IPR015424">
    <property type="entry name" value="PyrdxlP-dep_Trfase"/>
</dbReference>
<dbReference type="EC" id="4.4.1.13" evidence="2"/>
<accession>A0A239WQG6</accession>
<dbReference type="EMBL" id="LT906454">
    <property type="protein sequence ID" value="SNV36360.1"/>
    <property type="molecule type" value="Genomic_DNA"/>
</dbReference>
<evidence type="ECO:0000256" key="1">
    <source>
        <dbReference type="ARBA" id="ARBA00001933"/>
    </source>
</evidence>
<dbReference type="InterPro" id="IPR015422">
    <property type="entry name" value="PyrdxlP-dep_Trfase_small"/>
</dbReference>
<evidence type="ECO:0000256" key="4">
    <source>
        <dbReference type="ARBA" id="ARBA00023239"/>
    </source>
</evidence>
<proteinExistence type="inferred from homology"/>
<dbReference type="InterPro" id="IPR027619">
    <property type="entry name" value="C-S_lyase_PatB-like"/>
</dbReference>
<dbReference type="Pfam" id="PF00155">
    <property type="entry name" value="Aminotran_1_2"/>
    <property type="match status" value="1"/>
</dbReference>
<dbReference type="CDD" id="cd00609">
    <property type="entry name" value="AAT_like"/>
    <property type="match status" value="1"/>
</dbReference>
<keyword evidence="4 7" id="KW-0456">Lyase</keyword>
<dbReference type="RefSeq" id="WP_095121949.1">
    <property type="nucleotide sequence ID" value="NZ_LT906454.1"/>
</dbReference>
<dbReference type="NCBIfam" id="TIGR04350">
    <property type="entry name" value="C_S_lyase_PatB"/>
    <property type="match status" value="1"/>
</dbReference>
<organism evidence="7 8">
    <name type="scientific">Streptococcus acidominimus</name>
    <dbReference type="NCBI Taxonomy" id="1326"/>
    <lineage>
        <taxon>Bacteria</taxon>
        <taxon>Bacillati</taxon>
        <taxon>Bacillota</taxon>
        <taxon>Bacilli</taxon>
        <taxon>Lactobacillales</taxon>
        <taxon>Streptococcaceae</taxon>
        <taxon>Streptococcus</taxon>
    </lineage>
</organism>
<feature type="domain" description="Aminotransferase class I/classII large" evidence="6">
    <location>
        <begin position="28"/>
        <end position="381"/>
    </location>
</feature>
<dbReference type="AlphaFoldDB" id="A0A239WQG6"/>
<name>A0A239WQG6_STRAI</name>
<evidence type="ECO:0000313" key="7">
    <source>
        <dbReference type="EMBL" id="SNV36360.1"/>
    </source>
</evidence>
<keyword evidence="7" id="KW-0032">Aminotransferase</keyword>
<dbReference type="KEGG" id="saco:SAME_00584"/>
<dbReference type="OrthoDB" id="9802872at2"/>
<evidence type="ECO:0000256" key="3">
    <source>
        <dbReference type="ARBA" id="ARBA00022898"/>
    </source>
</evidence>
<evidence type="ECO:0000256" key="2">
    <source>
        <dbReference type="ARBA" id="ARBA00012224"/>
    </source>
</evidence>
<keyword evidence="3" id="KW-0663">Pyridoxal phosphate</keyword>
<sequence length="389" mass="43877">MTQYNFTVLPERLKTNAIKWQKVKEDPDIIPLWIADMDFQVFPEMTRALETFAKTSVFGYDAPKDSLFTAIQNWEKNQHQVDISKDDIVLIEGVVPAISVAINALTKVGDAVLINTPVYPPFARSVKLSGRQLVTNTLVEVDGHFQIDFQQLEKDLVDNAVKLYVFCSPHNPGGRVWTPEELHKLVALCQKHNVYLVSDEIHQDLALFGHKHHSLLSDTFGEKERIMVLSSATKTFNIAGTKNSFALIPDPKLRKAFKDAQLINNQHELSTLGFLATEVALTQGQNWLQQLKSVLETNIDLVVSVLESQTDIKVMKPEGTYLVWLDFSAYDLSHNELGRVLEEDAKLILNDGITFGKEGKYHFRLNTATPTALLKVALERLVKHFPKSS</sequence>
<dbReference type="InterPro" id="IPR015421">
    <property type="entry name" value="PyrdxlP-dep_Trfase_major"/>
</dbReference>
<dbReference type="PANTHER" id="PTHR43525:SF1">
    <property type="entry name" value="PROTEIN MALY"/>
    <property type="match status" value="1"/>
</dbReference>
<dbReference type="SUPFAM" id="SSF53383">
    <property type="entry name" value="PLP-dependent transferases"/>
    <property type="match status" value="1"/>
</dbReference>
<protein>
    <recommendedName>
        <fullName evidence="2">cysteine-S-conjugate beta-lyase</fullName>
        <ecNumber evidence="2">4.4.1.13</ecNumber>
    </recommendedName>
</protein>
<evidence type="ECO:0000259" key="6">
    <source>
        <dbReference type="Pfam" id="PF00155"/>
    </source>
</evidence>
<evidence type="ECO:0000313" key="8">
    <source>
        <dbReference type="Proteomes" id="UP000215144"/>
    </source>
</evidence>
<gene>
    <name evidence="7" type="primary">patB</name>
    <name evidence="7" type="ORF">SAMEA4504048_00584</name>
</gene>
<comment type="similarity">
    <text evidence="5">Belongs to the class-II pyridoxal-phosphate-dependent aminotransferase family. MalY/PatB cystathionine beta-lyase subfamily.</text>
</comment>
<dbReference type="Gene3D" id="3.40.640.10">
    <property type="entry name" value="Type I PLP-dependent aspartate aminotransferase-like (Major domain)"/>
    <property type="match status" value="1"/>
</dbReference>
<reference evidence="7 8" key="1">
    <citation type="submission" date="2017-06" db="EMBL/GenBank/DDBJ databases">
        <authorList>
            <consortium name="Pathogen Informatics"/>
        </authorList>
    </citation>
    <scope>NUCLEOTIDE SEQUENCE [LARGE SCALE GENOMIC DNA]</scope>
    <source>
        <strain evidence="7 8">NCTC11291</strain>
    </source>
</reference>
<evidence type="ECO:0000256" key="5">
    <source>
        <dbReference type="ARBA" id="ARBA00037974"/>
    </source>
</evidence>
<dbReference type="GO" id="GO:0008483">
    <property type="term" value="F:transaminase activity"/>
    <property type="evidence" value="ECO:0007669"/>
    <property type="project" value="UniProtKB-KW"/>
</dbReference>
<keyword evidence="7" id="KW-0808">Transferase</keyword>
<dbReference type="InterPro" id="IPR004839">
    <property type="entry name" value="Aminotransferase_I/II_large"/>
</dbReference>